<organism evidence="1 2">
    <name type="scientific">Endocarpon pusillum</name>
    <dbReference type="NCBI Taxonomy" id="364733"/>
    <lineage>
        <taxon>Eukaryota</taxon>
        <taxon>Fungi</taxon>
        <taxon>Dikarya</taxon>
        <taxon>Ascomycota</taxon>
        <taxon>Pezizomycotina</taxon>
        <taxon>Eurotiomycetes</taxon>
        <taxon>Chaetothyriomycetidae</taxon>
        <taxon>Verrucariales</taxon>
        <taxon>Verrucariaceae</taxon>
        <taxon>Endocarpon</taxon>
    </lineage>
</organism>
<comment type="caution">
    <text evidence="1">The sequence shown here is derived from an EMBL/GenBank/DDBJ whole genome shotgun (WGS) entry which is preliminary data.</text>
</comment>
<accession>A0A8H7ANU2</accession>
<reference evidence="1" key="1">
    <citation type="submission" date="2020-02" db="EMBL/GenBank/DDBJ databases">
        <authorList>
            <person name="Palmer J.M."/>
        </authorList>
    </citation>
    <scope>NUCLEOTIDE SEQUENCE</scope>
    <source>
        <strain evidence="1">EPUS1.4</strain>
        <tissue evidence="1">Thallus</tissue>
    </source>
</reference>
<name>A0A8H7ANU2_9EURO</name>
<dbReference type="Proteomes" id="UP000606974">
    <property type="component" value="Unassembled WGS sequence"/>
</dbReference>
<dbReference type="EMBL" id="JAACFV010000019">
    <property type="protein sequence ID" value="KAF7511589.1"/>
    <property type="molecule type" value="Genomic_DNA"/>
</dbReference>
<proteinExistence type="predicted"/>
<keyword evidence="2" id="KW-1185">Reference proteome</keyword>
<protein>
    <submittedName>
        <fullName evidence="1">Uncharacterized protein</fullName>
    </submittedName>
</protein>
<gene>
    <name evidence="1" type="ORF">GJ744_004177</name>
</gene>
<evidence type="ECO:0000313" key="1">
    <source>
        <dbReference type="EMBL" id="KAF7511589.1"/>
    </source>
</evidence>
<evidence type="ECO:0000313" key="2">
    <source>
        <dbReference type="Proteomes" id="UP000606974"/>
    </source>
</evidence>
<sequence length="160" mass="18081">MRDKTSSKTTMISGLCRGSKTNGRSGVQAELQHEFLGNCMDDDDTENDKLQEILLGRHSYPYLEKQNLPSSIESDCLLINNAWQGACGRVVQGLHHHVTLASLAMESLSWLEDHPALLIALAMGCLWLTWRAWRFTAMPALHPDDPKELSYWLPYIDKDP</sequence>
<dbReference type="AlphaFoldDB" id="A0A8H7ANU2"/>